<comment type="caution">
    <text evidence="2">The sequence shown here is derived from an EMBL/GenBank/DDBJ whole genome shotgun (WGS) entry which is preliminary data.</text>
</comment>
<reference evidence="2" key="2">
    <citation type="submission" date="2020-11" db="EMBL/GenBank/DDBJ databases">
        <authorList>
            <person name="McCartney M.A."/>
            <person name="Auch B."/>
            <person name="Kono T."/>
            <person name="Mallez S."/>
            <person name="Becker A."/>
            <person name="Gohl D.M."/>
            <person name="Silverstein K.A.T."/>
            <person name="Koren S."/>
            <person name="Bechman K.B."/>
            <person name="Herman A."/>
            <person name="Abrahante J.E."/>
            <person name="Garbe J."/>
        </authorList>
    </citation>
    <scope>NUCLEOTIDE SEQUENCE</scope>
    <source>
        <strain evidence="2">Duluth1</strain>
        <tissue evidence="2">Whole animal</tissue>
    </source>
</reference>
<dbReference type="EMBL" id="JAIWYP010000003">
    <property type="protein sequence ID" value="KAH3845853.1"/>
    <property type="molecule type" value="Genomic_DNA"/>
</dbReference>
<keyword evidence="3" id="KW-1185">Reference proteome</keyword>
<dbReference type="EMBL" id="JAIWYP010000003">
    <property type="protein sequence ID" value="KAH3846006.1"/>
    <property type="molecule type" value="Genomic_DNA"/>
</dbReference>
<evidence type="ECO:0000313" key="2">
    <source>
        <dbReference type="EMBL" id="KAH3846006.1"/>
    </source>
</evidence>
<name>A0A9D4KU96_DREPO</name>
<organism evidence="2 3">
    <name type="scientific">Dreissena polymorpha</name>
    <name type="common">Zebra mussel</name>
    <name type="synonym">Mytilus polymorpha</name>
    <dbReference type="NCBI Taxonomy" id="45954"/>
    <lineage>
        <taxon>Eukaryota</taxon>
        <taxon>Metazoa</taxon>
        <taxon>Spiralia</taxon>
        <taxon>Lophotrochozoa</taxon>
        <taxon>Mollusca</taxon>
        <taxon>Bivalvia</taxon>
        <taxon>Autobranchia</taxon>
        <taxon>Heteroconchia</taxon>
        <taxon>Euheterodonta</taxon>
        <taxon>Imparidentia</taxon>
        <taxon>Neoheterodontei</taxon>
        <taxon>Myida</taxon>
        <taxon>Dreissenoidea</taxon>
        <taxon>Dreissenidae</taxon>
        <taxon>Dreissena</taxon>
    </lineage>
</organism>
<accession>A0A9D4KU96</accession>
<gene>
    <name evidence="1" type="ORF">DPMN_088143</name>
    <name evidence="2" type="ORF">DPMN_088301</name>
</gene>
<protein>
    <submittedName>
        <fullName evidence="2">Uncharacterized protein</fullName>
    </submittedName>
</protein>
<evidence type="ECO:0000313" key="1">
    <source>
        <dbReference type="EMBL" id="KAH3845853.1"/>
    </source>
</evidence>
<dbReference type="Proteomes" id="UP000828390">
    <property type="component" value="Unassembled WGS sequence"/>
</dbReference>
<dbReference type="AlphaFoldDB" id="A0A9D4KU96"/>
<proteinExistence type="predicted"/>
<reference evidence="2" key="1">
    <citation type="journal article" date="2019" name="bioRxiv">
        <title>The Genome of the Zebra Mussel, Dreissena polymorpha: A Resource for Invasive Species Research.</title>
        <authorList>
            <person name="McCartney M.A."/>
            <person name="Auch B."/>
            <person name="Kono T."/>
            <person name="Mallez S."/>
            <person name="Zhang Y."/>
            <person name="Obille A."/>
            <person name="Becker A."/>
            <person name="Abrahante J.E."/>
            <person name="Garbe J."/>
            <person name="Badalamenti J.P."/>
            <person name="Herman A."/>
            <person name="Mangelson H."/>
            <person name="Liachko I."/>
            <person name="Sullivan S."/>
            <person name="Sone E.D."/>
            <person name="Koren S."/>
            <person name="Silverstein K.A.T."/>
            <person name="Beckman K.B."/>
            <person name="Gohl D.M."/>
        </authorList>
    </citation>
    <scope>NUCLEOTIDE SEQUENCE</scope>
    <source>
        <strain evidence="2">Duluth1</strain>
        <tissue evidence="2">Whole animal</tissue>
    </source>
</reference>
<evidence type="ECO:0000313" key="3">
    <source>
        <dbReference type="Proteomes" id="UP000828390"/>
    </source>
</evidence>
<sequence>MYSEADFIVGVNPDTCEVRFSEVTNLRHVHSLQLVNPAPAPSRRTCNNREN</sequence>